<evidence type="ECO:0000259" key="3">
    <source>
        <dbReference type="PROSITE" id="PS50977"/>
    </source>
</evidence>
<dbReference type="EMBL" id="JBBMFP010000002">
    <property type="protein sequence ID" value="MEQ2429935.1"/>
    <property type="molecule type" value="Genomic_DNA"/>
</dbReference>
<evidence type="ECO:0000256" key="1">
    <source>
        <dbReference type="ARBA" id="ARBA00023125"/>
    </source>
</evidence>
<dbReference type="Pfam" id="PF17929">
    <property type="entry name" value="TetR_C_34"/>
    <property type="match status" value="1"/>
</dbReference>
<proteinExistence type="predicted"/>
<accession>A0ABV1DHV0</accession>
<evidence type="ECO:0000256" key="2">
    <source>
        <dbReference type="PROSITE-ProRule" id="PRU00335"/>
    </source>
</evidence>
<dbReference type="InterPro" id="IPR001647">
    <property type="entry name" value="HTH_TetR"/>
</dbReference>
<name>A0ABV1DHV0_9FIRM</name>
<dbReference type="InterPro" id="IPR041483">
    <property type="entry name" value="TetR_C_34"/>
</dbReference>
<dbReference type="Proteomes" id="UP001457898">
    <property type="component" value="Unassembled WGS sequence"/>
</dbReference>
<feature type="domain" description="HTH tetR-type" evidence="3">
    <location>
        <begin position="10"/>
        <end position="70"/>
    </location>
</feature>
<dbReference type="RefSeq" id="WP_148391436.1">
    <property type="nucleotide sequence ID" value="NZ_JBBMFP010000002.1"/>
</dbReference>
<feature type="DNA-binding region" description="H-T-H motif" evidence="2">
    <location>
        <begin position="33"/>
        <end position="52"/>
    </location>
</feature>
<dbReference type="SUPFAM" id="SSF46689">
    <property type="entry name" value="Homeodomain-like"/>
    <property type="match status" value="1"/>
</dbReference>
<sequence length="209" mass="25129">MPKGSPERTSARKEEIVKACEHLYQTMSFREINLKEIGKVTSFTRTSIYNYFQTKEEIFLELLKREYELWIEELQQIIEGNETLSKKDFAGQIAKSLEHREQLLKIMSMNMYDMEENSRLENLVDFKKAYGKSMRTMLRCMSKFFPDMELKEQQDFIYEFFPFIYGIYPYTRVTEKQKEAMEQAGVNYVYQSIYEITFQCLMQLLPDKK</sequence>
<keyword evidence="5" id="KW-1185">Reference proteome</keyword>
<comment type="caution">
    <text evidence="4">The sequence shown here is derived from an EMBL/GenBank/DDBJ whole genome shotgun (WGS) entry which is preliminary data.</text>
</comment>
<dbReference type="Gene3D" id="1.10.357.10">
    <property type="entry name" value="Tetracycline Repressor, domain 2"/>
    <property type="match status" value="1"/>
</dbReference>
<reference evidence="4 5" key="1">
    <citation type="submission" date="2024-03" db="EMBL/GenBank/DDBJ databases">
        <title>Human intestinal bacterial collection.</title>
        <authorList>
            <person name="Pauvert C."/>
            <person name="Hitch T.C.A."/>
            <person name="Clavel T."/>
        </authorList>
    </citation>
    <scope>NUCLEOTIDE SEQUENCE [LARGE SCALE GENOMIC DNA]</scope>
    <source>
        <strain evidence="4 5">CLA-SR-H028</strain>
    </source>
</reference>
<gene>
    <name evidence="4" type="ORF">WMO65_02865</name>
</gene>
<organism evidence="4 5">
    <name type="scientific">Blautia caccae</name>
    <dbReference type="NCBI Taxonomy" id="3133175"/>
    <lineage>
        <taxon>Bacteria</taxon>
        <taxon>Bacillati</taxon>
        <taxon>Bacillota</taxon>
        <taxon>Clostridia</taxon>
        <taxon>Lachnospirales</taxon>
        <taxon>Lachnospiraceae</taxon>
        <taxon>Blautia</taxon>
    </lineage>
</organism>
<evidence type="ECO:0000313" key="4">
    <source>
        <dbReference type="EMBL" id="MEQ2429935.1"/>
    </source>
</evidence>
<dbReference type="InterPro" id="IPR009057">
    <property type="entry name" value="Homeodomain-like_sf"/>
</dbReference>
<evidence type="ECO:0000313" key="5">
    <source>
        <dbReference type="Proteomes" id="UP001457898"/>
    </source>
</evidence>
<dbReference type="PROSITE" id="PS50977">
    <property type="entry name" value="HTH_TETR_2"/>
    <property type="match status" value="1"/>
</dbReference>
<protein>
    <submittedName>
        <fullName evidence="4">TetR family transcriptional regulator</fullName>
    </submittedName>
</protein>
<keyword evidence="1 2" id="KW-0238">DNA-binding</keyword>